<dbReference type="SMART" id="SM00885">
    <property type="entry name" value="D5_N"/>
    <property type="match status" value="1"/>
</dbReference>
<sequence length="493" mass="55066">MLVDAQASPLDGHQDVVEPQEDAASEQEMEDSRGEPEAGEGKQGAQQLKLARLLVALVGKDNLIFNGGAFWMWKGNVWATVDDREMKQLLHKMLAGKQKVSKGLVDAVLDLARTEAFRPGHQFDQDKSGINVQNGTLHWTGQCWELRPHCREDFRTAILPVVYDPVAQAVRFKLFLAEIFEPDSDSADKARLIMEAIGYTLTTSTEYERFFVLTGDGANGKSVLLYVLRELVGKEACSSVAPSQFERLFQRASLRSKLANIVTELSVGENLPDAATKAIVTGERMSAEVKFRDPFDFEPFCTIWLATNHIPGTKDFSEALFRRAVIVPFGRIFDPSEQDRKLKYTLVAELPGILNMALDAYAGVLLRGGFTEPASVLEALKAWKADTDPVRGFVAEEVLTCEECKREKLNRYEVVKEAVSGGPDSNSRCNDCFEEGHILYKAFETYCANTGVRFPPKRKEFTQRLVKLTGGKLDRDNTRRMVRGVQLRNPFAG</sequence>
<proteinExistence type="predicted"/>
<evidence type="ECO:0000256" key="4">
    <source>
        <dbReference type="SAM" id="MobiDB-lite"/>
    </source>
</evidence>
<dbReference type="InterPro" id="IPR006500">
    <property type="entry name" value="Helicase_put_C_phage/plasmid"/>
</dbReference>
<feature type="region of interest" description="Disordered" evidence="4">
    <location>
        <begin position="1"/>
        <end position="43"/>
    </location>
</feature>
<dbReference type="Pfam" id="PF08706">
    <property type="entry name" value="D5_N"/>
    <property type="match status" value="1"/>
</dbReference>
<dbReference type="GO" id="GO:0005524">
    <property type="term" value="F:ATP binding"/>
    <property type="evidence" value="ECO:0007669"/>
    <property type="project" value="UniProtKB-KW"/>
</dbReference>
<keyword evidence="7" id="KW-1185">Reference proteome</keyword>
<gene>
    <name evidence="6" type="ORF">NNJEOMEG_00047</name>
</gene>
<keyword evidence="1" id="KW-0547">Nucleotide-binding</keyword>
<dbReference type="PROSITE" id="PS51206">
    <property type="entry name" value="SF3_HELICASE_1"/>
    <property type="match status" value="1"/>
</dbReference>
<feature type="compositionally biased region" description="Basic and acidic residues" evidence="4">
    <location>
        <begin position="30"/>
        <end position="40"/>
    </location>
</feature>
<accession>A0A6V8LVF6</accession>
<reference evidence="6 7" key="1">
    <citation type="submission" date="2020-04" db="EMBL/GenBank/DDBJ databases">
        <authorList>
            <consortium name="Desulfovibrio sp. FSS-1 genome sequencing consortium"/>
            <person name="Shimoshige H."/>
            <person name="Kobayashi H."/>
            <person name="Maekawa T."/>
        </authorList>
    </citation>
    <scope>NUCLEOTIDE SEQUENCE [LARGE SCALE GENOMIC DNA]</scope>
    <source>
        <strain evidence="6 7">SIID29052-01</strain>
    </source>
</reference>
<reference evidence="6 7" key="2">
    <citation type="submission" date="2020-05" db="EMBL/GenBank/DDBJ databases">
        <title>Draft genome sequence of Desulfovibrio sp. strainFSS-1.</title>
        <authorList>
            <person name="Shimoshige H."/>
            <person name="Kobayashi H."/>
            <person name="Maekawa T."/>
        </authorList>
    </citation>
    <scope>NUCLEOTIDE SEQUENCE [LARGE SCALE GENOMIC DNA]</scope>
    <source>
        <strain evidence="6 7">SIID29052-01</strain>
    </source>
</reference>
<keyword evidence="3" id="KW-0067">ATP-binding</keyword>
<dbReference type="EMBL" id="BLTE01000001">
    <property type="protein sequence ID" value="GFK92225.1"/>
    <property type="molecule type" value="Genomic_DNA"/>
</dbReference>
<evidence type="ECO:0000256" key="2">
    <source>
        <dbReference type="ARBA" id="ARBA00022801"/>
    </source>
</evidence>
<dbReference type="InterPro" id="IPR014015">
    <property type="entry name" value="Helicase_SF3_DNA-vir"/>
</dbReference>
<evidence type="ECO:0000256" key="1">
    <source>
        <dbReference type="ARBA" id="ARBA00022741"/>
    </source>
</evidence>
<evidence type="ECO:0000313" key="6">
    <source>
        <dbReference type="EMBL" id="GFK92225.1"/>
    </source>
</evidence>
<dbReference type="RefSeq" id="WP_173080166.1">
    <property type="nucleotide sequence ID" value="NZ_BLTE01000001.1"/>
</dbReference>
<keyword evidence="2" id="KW-0378">Hydrolase</keyword>
<protein>
    <recommendedName>
        <fullName evidence="5">SF3 helicase domain-containing protein</fullName>
    </recommendedName>
</protein>
<dbReference type="Proteomes" id="UP000494245">
    <property type="component" value="Unassembled WGS sequence"/>
</dbReference>
<dbReference type="PANTHER" id="PTHR35372">
    <property type="entry name" value="ATP BINDING PROTEIN-RELATED"/>
    <property type="match status" value="1"/>
</dbReference>
<dbReference type="SUPFAM" id="SSF52540">
    <property type="entry name" value="P-loop containing nucleoside triphosphate hydrolases"/>
    <property type="match status" value="1"/>
</dbReference>
<dbReference type="NCBIfam" id="TIGR01613">
    <property type="entry name" value="primase_Cterm"/>
    <property type="match status" value="1"/>
</dbReference>
<dbReference type="InterPro" id="IPR051620">
    <property type="entry name" value="ORF904-like_C"/>
</dbReference>
<dbReference type="InterPro" id="IPR014818">
    <property type="entry name" value="Phage/plasmid_primase_P4_C"/>
</dbReference>
<evidence type="ECO:0000256" key="3">
    <source>
        <dbReference type="ARBA" id="ARBA00022840"/>
    </source>
</evidence>
<dbReference type="Gene3D" id="3.40.50.300">
    <property type="entry name" value="P-loop containing nucleotide triphosphate hydrolases"/>
    <property type="match status" value="1"/>
</dbReference>
<feature type="domain" description="SF3 helicase" evidence="5">
    <location>
        <begin position="188"/>
        <end position="342"/>
    </location>
</feature>
<feature type="compositionally biased region" description="Acidic residues" evidence="4">
    <location>
        <begin position="18"/>
        <end position="29"/>
    </location>
</feature>
<comment type="caution">
    <text evidence="6">The sequence shown here is derived from an EMBL/GenBank/DDBJ whole genome shotgun (WGS) entry which is preliminary data.</text>
</comment>
<dbReference type="PANTHER" id="PTHR35372:SF2">
    <property type="entry name" value="SF3 HELICASE DOMAIN-CONTAINING PROTEIN"/>
    <property type="match status" value="1"/>
</dbReference>
<name>A0A6V8LVF6_9BACT</name>
<dbReference type="Pfam" id="PF19263">
    <property type="entry name" value="DUF5906"/>
    <property type="match status" value="1"/>
</dbReference>
<dbReference type="GO" id="GO:0016787">
    <property type="term" value="F:hydrolase activity"/>
    <property type="evidence" value="ECO:0007669"/>
    <property type="project" value="UniProtKB-KW"/>
</dbReference>
<organism evidence="6 7">
    <name type="scientific">Fundidesulfovibrio magnetotacticus</name>
    <dbReference type="NCBI Taxonomy" id="2730080"/>
    <lineage>
        <taxon>Bacteria</taxon>
        <taxon>Pseudomonadati</taxon>
        <taxon>Thermodesulfobacteriota</taxon>
        <taxon>Desulfovibrionia</taxon>
        <taxon>Desulfovibrionales</taxon>
        <taxon>Desulfovibrionaceae</taxon>
        <taxon>Fundidesulfovibrio</taxon>
    </lineage>
</organism>
<dbReference type="InterPro" id="IPR027417">
    <property type="entry name" value="P-loop_NTPase"/>
</dbReference>
<dbReference type="InterPro" id="IPR045455">
    <property type="entry name" value="NrS-1_pol-like_helicase"/>
</dbReference>
<evidence type="ECO:0000313" key="7">
    <source>
        <dbReference type="Proteomes" id="UP000494245"/>
    </source>
</evidence>
<dbReference type="AlphaFoldDB" id="A0A6V8LVF6"/>
<evidence type="ECO:0000259" key="5">
    <source>
        <dbReference type="PROSITE" id="PS51206"/>
    </source>
</evidence>